<gene>
    <name evidence="1" type="ORF">LCGC14_2364230</name>
</gene>
<dbReference type="AlphaFoldDB" id="A0A0F9C5K9"/>
<comment type="caution">
    <text evidence="1">The sequence shown here is derived from an EMBL/GenBank/DDBJ whole genome shotgun (WGS) entry which is preliminary data.</text>
</comment>
<dbReference type="Gene3D" id="3.40.50.300">
    <property type="entry name" value="P-loop containing nucleotide triphosphate hydrolases"/>
    <property type="match status" value="1"/>
</dbReference>
<dbReference type="InterPro" id="IPR027417">
    <property type="entry name" value="P-loop_NTPase"/>
</dbReference>
<organism evidence="1">
    <name type="scientific">marine sediment metagenome</name>
    <dbReference type="NCBI Taxonomy" id="412755"/>
    <lineage>
        <taxon>unclassified sequences</taxon>
        <taxon>metagenomes</taxon>
        <taxon>ecological metagenomes</taxon>
    </lineage>
</organism>
<evidence type="ECO:0000313" key="1">
    <source>
        <dbReference type="EMBL" id="KKL44583.1"/>
    </source>
</evidence>
<sequence>MQEKGLIVAGCEKMSNTEFGLKKGVALFLRGGSGVGKTTIADALVKKIPFSTKIDIDDLRYMICGGRVASWSKLKPYDYQEEYFRQCRLGDKNAFALARNFLEAGFIPIIAGLNGGESSETFHLLENPEDINWYPSSEMLQKELPGIKTFQVILDTPPKVLVERLKDKGHNETTIQFILDQRNIFLEAVSKGHIDYIVDTSTNDPKTIAEKILEDLNLREYF</sequence>
<reference evidence="1" key="1">
    <citation type="journal article" date="2015" name="Nature">
        <title>Complex archaea that bridge the gap between prokaryotes and eukaryotes.</title>
        <authorList>
            <person name="Spang A."/>
            <person name="Saw J.H."/>
            <person name="Jorgensen S.L."/>
            <person name="Zaremba-Niedzwiedzka K."/>
            <person name="Martijn J."/>
            <person name="Lind A.E."/>
            <person name="van Eijk R."/>
            <person name="Schleper C."/>
            <person name="Guy L."/>
            <person name="Ettema T.J."/>
        </authorList>
    </citation>
    <scope>NUCLEOTIDE SEQUENCE</scope>
</reference>
<dbReference type="EMBL" id="LAZR01034705">
    <property type="protein sequence ID" value="KKL44583.1"/>
    <property type="molecule type" value="Genomic_DNA"/>
</dbReference>
<proteinExistence type="predicted"/>
<protein>
    <submittedName>
        <fullName evidence="1">Uncharacterized protein</fullName>
    </submittedName>
</protein>
<dbReference type="SUPFAM" id="SSF52540">
    <property type="entry name" value="P-loop containing nucleoside triphosphate hydrolases"/>
    <property type="match status" value="1"/>
</dbReference>
<accession>A0A0F9C5K9</accession>
<name>A0A0F9C5K9_9ZZZZ</name>